<sequence>MSQESCWAIYQALICLAGNPCDGQFTRQQRLTETAATTATGQIQAALPHYYDSPNGREYLTELPSQDNYVHSRRQLRPTEPTREEWDEIFKEYFWLKAAILLRQAQNHMRRPEFGYYMKTSIPVDRMMILQTFQYYILVCLGRGEIADPWLQIKADYVDTKVPDLNMIRMEWENARGNYSSIILLDSFWLAQSLDVQRTVTKGRYMRWVIGVLYQRSLLVSCA</sequence>
<protein>
    <submittedName>
        <fullName evidence="1">Uncharacterized protein</fullName>
    </submittedName>
</protein>
<reference evidence="1 2" key="1">
    <citation type="submission" date="2020-07" db="EMBL/GenBank/DDBJ databases">
        <title>Telomere length de novo assembly of all 7 chromosomes of the fungus, Metarhizium brunneum, using a novel assembly pipeline.</title>
        <authorList>
            <person name="Saud z."/>
            <person name="Kortsinoglou A."/>
            <person name="Kouvelis V.N."/>
            <person name="Butt T.M."/>
        </authorList>
    </citation>
    <scope>NUCLEOTIDE SEQUENCE [LARGE SCALE GENOMIC DNA]</scope>
    <source>
        <strain evidence="1 2">4556</strain>
    </source>
</reference>
<organism evidence="1 2">
    <name type="scientific">Metarhizium brunneum</name>
    <dbReference type="NCBI Taxonomy" id="500148"/>
    <lineage>
        <taxon>Eukaryota</taxon>
        <taxon>Fungi</taxon>
        <taxon>Dikarya</taxon>
        <taxon>Ascomycota</taxon>
        <taxon>Pezizomycotina</taxon>
        <taxon>Sordariomycetes</taxon>
        <taxon>Hypocreomycetidae</taxon>
        <taxon>Hypocreales</taxon>
        <taxon>Clavicipitaceae</taxon>
        <taxon>Metarhizium</taxon>
    </lineage>
</organism>
<dbReference type="EMBL" id="CP058936">
    <property type="protein sequence ID" value="QLI72358.1"/>
    <property type="molecule type" value="Genomic_DNA"/>
</dbReference>
<dbReference type="GeneID" id="90968088"/>
<proteinExistence type="predicted"/>
<dbReference type="Proteomes" id="UP000510686">
    <property type="component" value="Chromosome 5"/>
</dbReference>
<dbReference type="AlphaFoldDB" id="A0A7D5V1N1"/>
<accession>A0A7D5V1N1</accession>
<keyword evidence="2" id="KW-1185">Reference proteome</keyword>
<evidence type="ECO:0000313" key="2">
    <source>
        <dbReference type="Proteomes" id="UP000510686"/>
    </source>
</evidence>
<evidence type="ECO:0000313" key="1">
    <source>
        <dbReference type="EMBL" id="QLI72358.1"/>
    </source>
</evidence>
<name>A0A7D5V1N1_9HYPO</name>
<dbReference type="KEGG" id="mbrn:90968088"/>
<gene>
    <name evidence="1" type="ORF">G6M90_00g086720</name>
</gene>
<dbReference type="RefSeq" id="XP_065987455.1">
    <property type="nucleotide sequence ID" value="XM_066131294.1"/>
</dbReference>